<accession>A0A2I0KCR3</accession>
<protein>
    <recommendedName>
        <fullName evidence="1">FAR1 domain-containing protein</fullName>
    </recommendedName>
</protein>
<reference evidence="2 3" key="1">
    <citation type="submission" date="2017-11" db="EMBL/GenBank/DDBJ databases">
        <title>De-novo sequencing of pomegranate (Punica granatum L.) genome.</title>
        <authorList>
            <person name="Akparov Z."/>
            <person name="Amiraslanov A."/>
            <person name="Hajiyeva S."/>
            <person name="Abbasov M."/>
            <person name="Kaur K."/>
            <person name="Hamwieh A."/>
            <person name="Solovyev V."/>
            <person name="Salamov A."/>
            <person name="Braich B."/>
            <person name="Kosarev P."/>
            <person name="Mahmoud A."/>
            <person name="Hajiyev E."/>
            <person name="Babayeva S."/>
            <person name="Izzatullayeva V."/>
            <person name="Mammadov A."/>
            <person name="Mammadov A."/>
            <person name="Sharifova S."/>
            <person name="Ojaghi J."/>
            <person name="Eynullazada K."/>
            <person name="Bayramov B."/>
            <person name="Abdulazimova A."/>
            <person name="Shahmuradov I."/>
        </authorList>
    </citation>
    <scope>NUCLEOTIDE SEQUENCE [LARGE SCALE GENOMIC DNA]</scope>
    <source>
        <strain evidence="3">cv. AG2017</strain>
        <tissue evidence="2">Leaf</tissue>
    </source>
</reference>
<dbReference type="AlphaFoldDB" id="A0A2I0KCR3"/>
<evidence type="ECO:0000259" key="1">
    <source>
        <dbReference type="Pfam" id="PF03101"/>
    </source>
</evidence>
<comment type="caution">
    <text evidence="2">The sequence shown here is derived from an EMBL/GenBank/DDBJ whole genome shotgun (WGS) entry which is preliminary data.</text>
</comment>
<dbReference type="InterPro" id="IPR004330">
    <property type="entry name" value="FAR1_DNA_bnd_dom"/>
</dbReference>
<dbReference type="Pfam" id="PF03101">
    <property type="entry name" value="FAR1"/>
    <property type="match status" value="1"/>
</dbReference>
<proteinExistence type="predicted"/>
<dbReference type="EMBL" id="PGOL01000708">
    <property type="protein sequence ID" value="PKI65893.1"/>
    <property type="molecule type" value="Genomic_DNA"/>
</dbReference>
<evidence type="ECO:0000313" key="3">
    <source>
        <dbReference type="Proteomes" id="UP000233551"/>
    </source>
</evidence>
<organism evidence="2 3">
    <name type="scientific">Punica granatum</name>
    <name type="common">Pomegranate</name>
    <dbReference type="NCBI Taxonomy" id="22663"/>
    <lineage>
        <taxon>Eukaryota</taxon>
        <taxon>Viridiplantae</taxon>
        <taxon>Streptophyta</taxon>
        <taxon>Embryophyta</taxon>
        <taxon>Tracheophyta</taxon>
        <taxon>Spermatophyta</taxon>
        <taxon>Magnoliopsida</taxon>
        <taxon>eudicotyledons</taxon>
        <taxon>Gunneridae</taxon>
        <taxon>Pentapetalae</taxon>
        <taxon>rosids</taxon>
        <taxon>malvids</taxon>
        <taxon>Myrtales</taxon>
        <taxon>Lythraceae</taxon>
        <taxon>Punica</taxon>
    </lineage>
</organism>
<sequence>MCDLMSNRTEPGATRAELLVLLPTSLVVSSGRGQLCPEESANQLTTSIVFPRRSSPPAPSHLRLLQRSDPLSPRRQCLEFSFAMDGEQTHVSEDGNLVESSSGREEGPVIESGPCLEPFVGMEFESEEAAQAFYGVYATRVGFVMRLDEFRRSTHEGEVVWRMLVCDRKGIQRSRQKGTVKNGKPRVITRAGGKASIVVELEKEKSGKWVVTEFVKEHNHPLVVAPAYSPNVLPSQTPDEKDVKIQELTAELQRERKRSSAYLEQLHTILRDMEEHSGHLLRNIDDVVWTLREIESNRTTF</sequence>
<keyword evidence="3" id="KW-1185">Reference proteome</keyword>
<feature type="domain" description="FAR1" evidence="1">
    <location>
        <begin position="133"/>
        <end position="223"/>
    </location>
</feature>
<evidence type="ECO:0000313" key="2">
    <source>
        <dbReference type="EMBL" id="PKI65893.1"/>
    </source>
</evidence>
<dbReference type="PANTHER" id="PTHR46328">
    <property type="entry name" value="FAR-RED IMPAIRED RESPONSIVE (FAR1) FAMILY PROTEIN-RELATED"/>
    <property type="match status" value="1"/>
</dbReference>
<dbReference type="PANTHER" id="PTHR46328:SF14">
    <property type="entry name" value="FAR-RED IMPAIRED RESPONSIVE (FAR1) FAMILY PROTEIN"/>
    <property type="match status" value="1"/>
</dbReference>
<name>A0A2I0KCR3_PUNGR</name>
<dbReference type="Proteomes" id="UP000233551">
    <property type="component" value="Unassembled WGS sequence"/>
</dbReference>
<gene>
    <name evidence="2" type="ORF">CRG98_013713</name>
</gene>
<dbReference type="STRING" id="22663.A0A2I0KCR3"/>